<dbReference type="EMBL" id="KZ824792">
    <property type="protein sequence ID" value="RAH81860.1"/>
    <property type="molecule type" value="Genomic_DNA"/>
</dbReference>
<organism evidence="2 3">
    <name type="scientific">Aspergillus japonicus CBS 114.51</name>
    <dbReference type="NCBI Taxonomy" id="1448312"/>
    <lineage>
        <taxon>Eukaryota</taxon>
        <taxon>Fungi</taxon>
        <taxon>Dikarya</taxon>
        <taxon>Ascomycota</taxon>
        <taxon>Pezizomycotina</taxon>
        <taxon>Eurotiomycetes</taxon>
        <taxon>Eurotiomycetidae</taxon>
        <taxon>Eurotiales</taxon>
        <taxon>Aspergillaceae</taxon>
        <taxon>Aspergillus</taxon>
        <taxon>Aspergillus subgen. Circumdati</taxon>
    </lineage>
</organism>
<feature type="compositionally biased region" description="Pro residues" evidence="1">
    <location>
        <begin position="133"/>
        <end position="150"/>
    </location>
</feature>
<dbReference type="AlphaFoldDB" id="A0A8T8X1S5"/>
<name>A0A8T8X1S5_ASPJA</name>
<sequence length="150" mass="16224">MQSVERKPQTISRLYFFGVSSCLPSLLAASDRAYYLSEQAMISPSLSPPSPAKCFPSWLYANPSPCAPDELVLYTTKATPAFASKYASLIVFSIASISYRADVMISSSDEQADLSIKQDSTSTPPQTGNQNQSPPPRQGAPPVNPYPRQG</sequence>
<dbReference type="RefSeq" id="XP_025527754.1">
    <property type="nucleotide sequence ID" value="XM_025672050.1"/>
</dbReference>
<accession>A0A8T8X1S5</accession>
<feature type="region of interest" description="Disordered" evidence="1">
    <location>
        <begin position="110"/>
        <end position="150"/>
    </location>
</feature>
<keyword evidence="3" id="KW-1185">Reference proteome</keyword>
<feature type="compositionally biased region" description="Polar residues" evidence="1">
    <location>
        <begin position="117"/>
        <end position="132"/>
    </location>
</feature>
<evidence type="ECO:0000256" key="1">
    <source>
        <dbReference type="SAM" id="MobiDB-lite"/>
    </source>
</evidence>
<protein>
    <submittedName>
        <fullName evidence="2">Uncharacterized protein</fullName>
    </submittedName>
</protein>
<reference evidence="2 3" key="1">
    <citation type="submission" date="2018-02" db="EMBL/GenBank/DDBJ databases">
        <title>The genomes of Aspergillus section Nigri reveals drivers in fungal speciation.</title>
        <authorList>
            <consortium name="DOE Joint Genome Institute"/>
            <person name="Vesth T.C."/>
            <person name="Nybo J."/>
            <person name="Theobald S."/>
            <person name="Brandl J."/>
            <person name="Frisvad J.C."/>
            <person name="Nielsen K.F."/>
            <person name="Lyhne E.K."/>
            <person name="Kogle M.E."/>
            <person name="Kuo A."/>
            <person name="Riley R."/>
            <person name="Clum A."/>
            <person name="Nolan M."/>
            <person name="Lipzen A."/>
            <person name="Salamov A."/>
            <person name="Henrissat B."/>
            <person name="Wiebenga A."/>
            <person name="De vries R.P."/>
            <person name="Grigoriev I.V."/>
            <person name="Mortensen U.H."/>
            <person name="Andersen M.R."/>
            <person name="Baker S.E."/>
        </authorList>
    </citation>
    <scope>NUCLEOTIDE SEQUENCE [LARGE SCALE GENOMIC DNA]</scope>
    <source>
        <strain evidence="2 3">CBS 114.51</strain>
    </source>
</reference>
<evidence type="ECO:0000313" key="2">
    <source>
        <dbReference type="EMBL" id="RAH81860.1"/>
    </source>
</evidence>
<dbReference type="GeneID" id="37175742"/>
<evidence type="ECO:0000313" key="3">
    <source>
        <dbReference type="Proteomes" id="UP000249497"/>
    </source>
</evidence>
<dbReference type="Proteomes" id="UP000249497">
    <property type="component" value="Unassembled WGS sequence"/>
</dbReference>
<proteinExistence type="predicted"/>
<gene>
    <name evidence="2" type="ORF">BO86DRAFT_389153</name>
</gene>